<comment type="caution">
    <text evidence="8">The sequence shown here is derived from an EMBL/GenBank/DDBJ whole genome shotgun (WGS) entry which is preliminary data.</text>
</comment>
<dbReference type="RefSeq" id="WP_002564240.1">
    <property type="nucleotide sequence ID" value="NZ_CALJSN010000009.1"/>
</dbReference>
<keyword evidence="2" id="KW-0808">Transferase</keyword>
<accession>A0AB38A758</accession>
<dbReference type="InterPro" id="IPR038740">
    <property type="entry name" value="BioF2-like_GNAT_dom"/>
</dbReference>
<gene>
    <name evidence="8" type="ORF">SAMN04489746_1116</name>
</gene>
<sequence length="333" mass="37675">MITVKKVSISELESAAQGCDFLLPIEQTAAWARYQATIEGRKPWGSFVIQQDGQPLAFISFIDFETHGYHYLRSVHGPAWLEHPSQETETQVLQALATQLKQSDKHLVFMRVDTWYDNLALPVLSTVPYDQTVVIPLEGGDEAILKQMKSRGRRDVRKALRECPATCLDETDRAYQDFSKYYEVMIDTGKRDNFVPAPLSDYTDMLNALGQDHCRVFAARIDDRVVGWSIVTLMGHTAVRYYAGMRSEVMRMHVTDKLLYSECCLLGEMGITHYDLMGIGSDFAPSLKGLNEFKTKFTSEITPVAAGRDIPLRPVYYKALTTAKKLRKTLGAR</sequence>
<evidence type="ECO:0000256" key="6">
    <source>
        <dbReference type="ARBA" id="ARBA00023316"/>
    </source>
</evidence>
<dbReference type="PROSITE" id="PS51191">
    <property type="entry name" value="FEMABX"/>
    <property type="match status" value="1"/>
</dbReference>
<feature type="domain" description="BioF2-like acetyltransferase" evidence="7">
    <location>
        <begin position="151"/>
        <end position="282"/>
    </location>
</feature>
<protein>
    <submittedName>
        <fullName evidence="8">Lipid II:glycine glycyltransferase (Peptidoglycan interpeptide bridge formation enzyme)</fullName>
    </submittedName>
</protein>
<dbReference type="SUPFAM" id="SSF55729">
    <property type="entry name" value="Acyl-CoA N-acyltransferases (Nat)"/>
    <property type="match status" value="1"/>
</dbReference>
<comment type="similarity">
    <text evidence="1">Belongs to the FemABX family.</text>
</comment>
<dbReference type="InterPro" id="IPR003447">
    <property type="entry name" value="FEMABX"/>
</dbReference>
<keyword evidence="5" id="KW-0012">Acyltransferase</keyword>
<evidence type="ECO:0000256" key="2">
    <source>
        <dbReference type="ARBA" id="ARBA00022679"/>
    </source>
</evidence>
<dbReference type="Gene3D" id="3.40.630.30">
    <property type="match status" value="1"/>
</dbReference>
<dbReference type="PANTHER" id="PTHR36174">
    <property type="entry name" value="LIPID II:GLYCINE GLYCYLTRANSFERASE"/>
    <property type="match status" value="1"/>
</dbReference>
<keyword evidence="4" id="KW-0573">Peptidoglycan synthesis</keyword>
<evidence type="ECO:0000259" key="7">
    <source>
        <dbReference type="Pfam" id="PF13480"/>
    </source>
</evidence>
<evidence type="ECO:0000256" key="4">
    <source>
        <dbReference type="ARBA" id="ARBA00022984"/>
    </source>
</evidence>
<evidence type="ECO:0000256" key="5">
    <source>
        <dbReference type="ARBA" id="ARBA00023315"/>
    </source>
</evidence>
<organism evidence="8 9">
    <name type="scientific">Atopobium minutum</name>
    <dbReference type="NCBI Taxonomy" id="1381"/>
    <lineage>
        <taxon>Bacteria</taxon>
        <taxon>Bacillati</taxon>
        <taxon>Actinomycetota</taxon>
        <taxon>Coriobacteriia</taxon>
        <taxon>Coriobacteriales</taxon>
        <taxon>Atopobiaceae</taxon>
        <taxon>Atopobium</taxon>
    </lineage>
</organism>
<dbReference type="Pfam" id="PF13480">
    <property type="entry name" value="Acetyltransf_6"/>
    <property type="match status" value="1"/>
</dbReference>
<evidence type="ECO:0000256" key="1">
    <source>
        <dbReference type="ARBA" id="ARBA00009943"/>
    </source>
</evidence>
<dbReference type="GO" id="GO:0009252">
    <property type="term" value="P:peptidoglycan biosynthetic process"/>
    <property type="evidence" value="ECO:0007669"/>
    <property type="project" value="UniProtKB-KW"/>
</dbReference>
<keyword evidence="6" id="KW-0961">Cell wall biogenesis/degradation</keyword>
<evidence type="ECO:0000256" key="3">
    <source>
        <dbReference type="ARBA" id="ARBA00022960"/>
    </source>
</evidence>
<name>A0AB38A758_9ACTN</name>
<reference evidence="8 9" key="1">
    <citation type="submission" date="2016-10" db="EMBL/GenBank/DDBJ databases">
        <authorList>
            <person name="Varghese N."/>
            <person name="Submissions S."/>
        </authorList>
    </citation>
    <scope>NUCLEOTIDE SEQUENCE [LARGE SCALE GENOMIC DNA]</scope>
    <source>
        <strain evidence="8 9">DSM 20586</strain>
    </source>
</reference>
<proteinExistence type="inferred from homology"/>
<dbReference type="AlphaFoldDB" id="A0AB38A758"/>
<dbReference type="GO" id="GO:0008360">
    <property type="term" value="P:regulation of cell shape"/>
    <property type="evidence" value="ECO:0007669"/>
    <property type="project" value="UniProtKB-KW"/>
</dbReference>
<dbReference type="InterPro" id="IPR016181">
    <property type="entry name" value="Acyl_CoA_acyltransferase"/>
</dbReference>
<dbReference type="GO" id="GO:0016755">
    <property type="term" value="F:aminoacyltransferase activity"/>
    <property type="evidence" value="ECO:0007669"/>
    <property type="project" value="InterPro"/>
</dbReference>
<evidence type="ECO:0000313" key="9">
    <source>
        <dbReference type="Proteomes" id="UP000183687"/>
    </source>
</evidence>
<dbReference type="GO" id="GO:0071555">
    <property type="term" value="P:cell wall organization"/>
    <property type="evidence" value="ECO:0007669"/>
    <property type="project" value="UniProtKB-KW"/>
</dbReference>
<dbReference type="PANTHER" id="PTHR36174:SF1">
    <property type="entry name" value="LIPID II:GLYCINE GLYCYLTRANSFERASE"/>
    <property type="match status" value="1"/>
</dbReference>
<evidence type="ECO:0000313" key="8">
    <source>
        <dbReference type="EMBL" id="SEB81761.1"/>
    </source>
</evidence>
<dbReference type="InterPro" id="IPR050644">
    <property type="entry name" value="PG_Glycine_Bridge_Synth"/>
</dbReference>
<dbReference type="Proteomes" id="UP000183687">
    <property type="component" value="Unassembled WGS sequence"/>
</dbReference>
<keyword evidence="3" id="KW-0133">Cell shape</keyword>
<dbReference type="EMBL" id="FNSH01000001">
    <property type="protein sequence ID" value="SEB81761.1"/>
    <property type="molecule type" value="Genomic_DNA"/>
</dbReference>